<feature type="short sequence motif" description="GyrA-box" evidence="8">
    <location>
        <begin position="534"/>
        <end position="540"/>
    </location>
</feature>
<evidence type="ECO:0000256" key="5">
    <source>
        <dbReference type="ARBA" id="ARBA00023029"/>
    </source>
</evidence>
<keyword evidence="7 8" id="KW-0413">Isomerase</keyword>
<feature type="coiled-coil region" evidence="10">
    <location>
        <begin position="438"/>
        <end position="465"/>
    </location>
</feature>
<dbReference type="Pfam" id="PF03989">
    <property type="entry name" value="DNA_gyraseA_C"/>
    <property type="match status" value="6"/>
</dbReference>
<dbReference type="SMART" id="SM00434">
    <property type="entry name" value="TOP4c"/>
    <property type="match status" value="1"/>
</dbReference>
<comment type="caution">
    <text evidence="13">The sequence shown here is derived from an EMBL/GenBank/DDBJ whole genome shotgun (WGS) entry which is preliminary data.</text>
</comment>
<dbReference type="PANTHER" id="PTHR43493">
    <property type="entry name" value="DNA GYRASE/TOPOISOMERASE SUBUNIT A"/>
    <property type="match status" value="1"/>
</dbReference>
<dbReference type="GO" id="GO:0034335">
    <property type="term" value="F:DNA negative supercoiling activity"/>
    <property type="evidence" value="ECO:0007669"/>
    <property type="project" value="UniProtKB-ARBA"/>
</dbReference>
<dbReference type="NCBIfam" id="TIGR01063">
    <property type="entry name" value="gyrA"/>
    <property type="match status" value="1"/>
</dbReference>
<dbReference type="EC" id="5.6.2.2" evidence="8"/>
<dbReference type="EMBL" id="DVJK01000197">
    <property type="protein sequence ID" value="HIS67298.1"/>
    <property type="molecule type" value="Genomic_DNA"/>
</dbReference>
<dbReference type="FunFam" id="3.90.199.10:FF:000001">
    <property type="entry name" value="DNA gyrase subunit A"/>
    <property type="match status" value="1"/>
</dbReference>
<accession>A0A9D1JVX6</accession>
<evidence type="ECO:0000313" key="14">
    <source>
        <dbReference type="Proteomes" id="UP000824001"/>
    </source>
</evidence>
<keyword evidence="10" id="KW-0175">Coiled coil</keyword>
<evidence type="ECO:0000256" key="8">
    <source>
        <dbReference type="HAMAP-Rule" id="MF_01897"/>
    </source>
</evidence>
<dbReference type="InterPro" id="IPR013758">
    <property type="entry name" value="Topo_IIA_A/C_ab"/>
</dbReference>
<dbReference type="Gene3D" id="3.90.199.10">
    <property type="entry name" value="Topoisomerase II, domain 5"/>
    <property type="match status" value="1"/>
</dbReference>
<evidence type="ECO:0000256" key="1">
    <source>
        <dbReference type="ARBA" id="ARBA00000185"/>
    </source>
</evidence>
<dbReference type="AlphaFoldDB" id="A0A9D1JVX6"/>
<evidence type="ECO:0000256" key="2">
    <source>
        <dbReference type="ARBA" id="ARBA00008263"/>
    </source>
</evidence>
<reference evidence="13" key="2">
    <citation type="journal article" date="2021" name="PeerJ">
        <title>Extensive microbial diversity within the chicken gut microbiome revealed by metagenomics and culture.</title>
        <authorList>
            <person name="Gilroy R."/>
            <person name="Ravi A."/>
            <person name="Getino M."/>
            <person name="Pursley I."/>
            <person name="Horton D.L."/>
            <person name="Alikhan N.F."/>
            <person name="Baker D."/>
            <person name="Gharbi K."/>
            <person name="Hall N."/>
            <person name="Watson M."/>
            <person name="Adriaenssens E.M."/>
            <person name="Foster-Nyarko E."/>
            <person name="Jarju S."/>
            <person name="Secka A."/>
            <person name="Antonio M."/>
            <person name="Oren A."/>
            <person name="Chaudhuri R.R."/>
            <person name="La Ragione R."/>
            <person name="Hildebrand F."/>
            <person name="Pallen M.J."/>
        </authorList>
    </citation>
    <scope>NUCLEOTIDE SEQUENCE</scope>
    <source>
        <strain evidence="13">ChiHjej10B9-9673</strain>
    </source>
</reference>
<dbReference type="CDD" id="cd00187">
    <property type="entry name" value="TOP4c"/>
    <property type="match status" value="1"/>
</dbReference>
<dbReference type="PANTHER" id="PTHR43493:SF5">
    <property type="entry name" value="DNA GYRASE SUBUNIT A, CHLOROPLASTIC_MITOCHONDRIAL"/>
    <property type="match status" value="1"/>
</dbReference>
<dbReference type="SUPFAM" id="SSF56719">
    <property type="entry name" value="Type II DNA topoisomerase"/>
    <property type="match status" value="1"/>
</dbReference>
<dbReference type="Pfam" id="PF00521">
    <property type="entry name" value="DNA_topoisoIV"/>
    <property type="match status" value="1"/>
</dbReference>
<dbReference type="HAMAP" id="MF_01897">
    <property type="entry name" value="GyrA"/>
    <property type="match status" value="1"/>
</dbReference>
<name>A0A9D1JVX6_9FIRM</name>
<comment type="catalytic activity">
    <reaction evidence="1 8 9">
        <text>ATP-dependent breakage, passage and rejoining of double-stranded DNA.</text>
        <dbReference type="EC" id="5.6.2.2"/>
    </reaction>
</comment>
<sequence>MAKDYKPEDIMFPEQKIVSSEIVSEMKSSFIDYAMSVIVARALPDVRDGLKPVHRRILYAMYEDGLTSDKPFKKSATCVGDVLGRYHPHGDASVYDALVRLAQDFSMRYPLVEGHGNFGSVDGDPPAAYRYTEARMARISDEMLRDLEKDTVDWDPNFDESRKEPRVLPARFPNLLVNGSSGIAVGMATNIPPHNLTEVINACVCVLDNPEATISELMQHVTGPDFPTKGIIMGRSGIRAAYATGRGKVILRARTEFEEFGHDRIRIIVTELPYQVNKRQLVENMAEQVREKRLDGISGLRDESDRNGMRIVIELKRDANPQVVLNRLFAQTQLQTSFSINMLALVDNQRAPKILNLRHIIDEYLAFQEELLVRRTRFDLKKAQERAHLLEGLLIAQDNIDEVIKIIRESYDDAKENLMRRFSLDDVQAQAILDMRLKALQGLDREKLEKEYAELEERIAYYLSLLADSEKIKGVLKEELIALRDRYGDARKTEIQDIEDEIDIEDLIEEEKCVFTLTHSGYIKRLAASEYRAQGRGGRGVKGMSTREEDYVETVFTASTHDNILFFTSFGRAYRRKGYQIPEAGRAARGTNIVNILPTDSGERVVCMLHEREGAKYLFMSTAKGTVKRMSLEAIRNIRKTGIRALNIDEGDELISAVLTDGQRNMLLATRDGYAICFDENDVRPMGRDAVGVRGIKLREGDRVVGAAPALSDAQVLSITENGYGKRTAVGEYLRGGEESGPQKRGGMGLKSYNVTDKTGPVADVRMVKGEEDVLIVADDGTIIRTGVSGVSVLGRATQGVRIMRPNEGAKVISAALTEPEDEDEPASDEAADAAEDAAGSAEAPKEGE</sequence>
<dbReference type="InterPro" id="IPR013760">
    <property type="entry name" value="Topo_IIA-like_dom_sf"/>
</dbReference>
<proteinExistence type="inferred from homology"/>
<feature type="compositionally biased region" description="Acidic residues" evidence="11">
    <location>
        <begin position="819"/>
        <end position="836"/>
    </location>
</feature>
<dbReference type="InterPro" id="IPR035516">
    <property type="entry name" value="Gyrase/topoIV_suA_C"/>
</dbReference>
<keyword evidence="4 8" id="KW-0067">ATP-binding</keyword>
<comment type="subunit">
    <text evidence="8">Heterotetramer, composed of two GyrA and two GyrB chains. In the heterotetramer, GyrA contains the active site tyrosine that forms a transient covalent intermediate with DNA, while GyrB binds cofactors and catalyzes ATP hydrolysis.</text>
</comment>
<dbReference type="FunFam" id="3.30.1360.40:FF:000002">
    <property type="entry name" value="DNA gyrase subunit A"/>
    <property type="match status" value="1"/>
</dbReference>
<dbReference type="Proteomes" id="UP000824001">
    <property type="component" value="Unassembled WGS sequence"/>
</dbReference>
<comment type="function">
    <text evidence="8">A type II topoisomerase that negatively supercoils closed circular double-stranded (ds) DNA in an ATP-dependent manner to modulate DNA topology and maintain chromosomes in an underwound state. Negative supercoiling favors strand separation, and DNA replication, transcription, recombination and repair, all of which involve strand separation. Also able to catalyze the interconversion of other topological isomers of dsDNA rings, including catenanes and knotted rings. Type II topoisomerases break and join 2 DNA strands simultaneously in an ATP-dependent manner.</text>
</comment>
<feature type="domain" description="Topo IIA-type catalytic" evidence="12">
    <location>
        <begin position="43"/>
        <end position="507"/>
    </location>
</feature>
<reference evidence="13" key="1">
    <citation type="submission" date="2020-10" db="EMBL/GenBank/DDBJ databases">
        <authorList>
            <person name="Gilroy R."/>
        </authorList>
    </citation>
    <scope>NUCLEOTIDE SEQUENCE</scope>
    <source>
        <strain evidence="13">ChiHjej10B9-9673</strain>
    </source>
</reference>
<keyword evidence="6 8" id="KW-0238">DNA-binding</keyword>
<dbReference type="Gene3D" id="3.30.1360.40">
    <property type="match status" value="1"/>
</dbReference>
<dbReference type="InterPro" id="IPR006691">
    <property type="entry name" value="GyrA/parC_rep"/>
</dbReference>
<keyword evidence="8" id="KW-0963">Cytoplasm</keyword>
<keyword evidence="3 8" id="KW-0547">Nucleotide-binding</keyword>
<feature type="region of interest" description="Disordered" evidence="11">
    <location>
        <begin position="817"/>
        <end position="849"/>
    </location>
</feature>
<keyword evidence="5 8" id="KW-0799">Topoisomerase</keyword>
<dbReference type="Gene3D" id="1.10.268.10">
    <property type="entry name" value="Topoisomerase, domain 3"/>
    <property type="match status" value="1"/>
</dbReference>
<dbReference type="GO" id="GO:0005737">
    <property type="term" value="C:cytoplasm"/>
    <property type="evidence" value="ECO:0007669"/>
    <property type="project" value="UniProtKB-SubCell"/>
</dbReference>
<comment type="subcellular location">
    <subcellularLocation>
        <location evidence="8">Cytoplasm</location>
    </subcellularLocation>
</comment>
<dbReference type="InterPro" id="IPR002205">
    <property type="entry name" value="Topo_IIA_dom_A"/>
</dbReference>
<organism evidence="13 14">
    <name type="scientific">Candidatus Scatomorpha merdipullorum</name>
    <dbReference type="NCBI Taxonomy" id="2840927"/>
    <lineage>
        <taxon>Bacteria</taxon>
        <taxon>Bacillati</taxon>
        <taxon>Bacillota</taxon>
        <taxon>Clostridia</taxon>
        <taxon>Eubacteriales</taxon>
        <taxon>Candidatus Scatomorpha</taxon>
    </lineage>
</organism>
<dbReference type="GO" id="GO:0006265">
    <property type="term" value="P:DNA topological change"/>
    <property type="evidence" value="ECO:0007669"/>
    <property type="project" value="UniProtKB-UniRule"/>
</dbReference>
<evidence type="ECO:0000259" key="12">
    <source>
        <dbReference type="PROSITE" id="PS52040"/>
    </source>
</evidence>
<comment type="similarity">
    <text evidence="2 8">Belongs to the type II topoisomerase GyrA/ParC subunit family.</text>
</comment>
<evidence type="ECO:0000256" key="10">
    <source>
        <dbReference type="SAM" id="Coils"/>
    </source>
</evidence>
<dbReference type="Gene3D" id="2.120.10.90">
    <property type="entry name" value="DNA gyrase/topoisomerase IV, subunit A, C-terminal"/>
    <property type="match status" value="1"/>
</dbReference>
<dbReference type="GO" id="GO:0003677">
    <property type="term" value="F:DNA binding"/>
    <property type="evidence" value="ECO:0007669"/>
    <property type="project" value="UniProtKB-UniRule"/>
</dbReference>
<dbReference type="GO" id="GO:0005694">
    <property type="term" value="C:chromosome"/>
    <property type="evidence" value="ECO:0007669"/>
    <property type="project" value="InterPro"/>
</dbReference>
<evidence type="ECO:0000256" key="3">
    <source>
        <dbReference type="ARBA" id="ARBA00022741"/>
    </source>
</evidence>
<dbReference type="NCBIfam" id="NF004043">
    <property type="entry name" value="PRK05560.1"/>
    <property type="match status" value="1"/>
</dbReference>
<dbReference type="PROSITE" id="PS52040">
    <property type="entry name" value="TOPO_IIA"/>
    <property type="match status" value="1"/>
</dbReference>
<dbReference type="GO" id="GO:0009330">
    <property type="term" value="C:DNA topoisomerase type II (double strand cut, ATP-hydrolyzing) complex"/>
    <property type="evidence" value="ECO:0007669"/>
    <property type="project" value="TreeGrafter"/>
</dbReference>
<evidence type="ECO:0000256" key="9">
    <source>
        <dbReference type="PROSITE-ProRule" id="PRU01384"/>
    </source>
</evidence>
<dbReference type="GO" id="GO:0006261">
    <property type="term" value="P:DNA-templated DNA replication"/>
    <property type="evidence" value="ECO:0007669"/>
    <property type="project" value="UniProtKB-UniRule"/>
</dbReference>
<dbReference type="GO" id="GO:0005524">
    <property type="term" value="F:ATP binding"/>
    <property type="evidence" value="ECO:0007669"/>
    <property type="project" value="UniProtKB-UniRule"/>
</dbReference>
<dbReference type="SUPFAM" id="SSF101904">
    <property type="entry name" value="GyrA/ParC C-terminal domain-like"/>
    <property type="match status" value="1"/>
</dbReference>
<gene>
    <name evidence="8 13" type="primary">gyrA</name>
    <name evidence="13" type="ORF">IAC18_07010</name>
</gene>
<evidence type="ECO:0000256" key="6">
    <source>
        <dbReference type="ARBA" id="ARBA00023125"/>
    </source>
</evidence>
<protein>
    <recommendedName>
        <fullName evidence="8">DNA gyrase subunit A</fullName>
        <ecNumber evidence="8">5.6.2.2</ecNumber>
    </recommendedName>
</protein>
<evidence type="ECO:0000256" key="4">
    <source>
        <dbReference type="ARBA" id="ARBA00022840"/>
    </source>
</evidence>
<dbReference type="InterPro" id="IPR013757">
    <property type="entry name" value="Topo_IIA_A_a_sf"/>
</dbReference>
<evidence type="ECO:0000256" key="7">
    <source>
        <dbReference type="ARBA" id="ARBA00023235"/>
    </source>
</evidence>
<comment type="miscellaneous">
    <text evidence="8">Few gyrases are as efficient as E.coli at forming negative supercoils. Not all organisms have 2 type II topoisomerases; in organisms with a single type II topoisomerase this enzyme also has to decatenate newly replicated chromosomes.</text>
</comment>
<evidence type="ECO:0000256" key="11">
    <source>
        <dbReference type="SAM" id="MobiDB-lite"/>
    </source>
</evidence>
<dbReference type="InterPro" id="IPR050220">
    <property type="entry name" value="Type_II_DNA_Topoisomerases"/>
</dbReference>
<evidence type="ECO:0000313" key="13">
    <source>
        <dbReference type="EMBL" id="HIS67298.1"/>
    </source>
</evidence>
<dbReference type="InterPro" id="IPR005743">
    <property type="entry name" value="GyrA"/>
</dbReference>
<feature type="active site" description="O-(5'-phospho-DNA)-tyrosine intermediate" evidence="8 9">
    <location>
        <position position="131"/>
    </location>
</feature>
<dbReference type="FunFam" id="1.10.268.10:FF:000001">
    <property type="entry name" value="DNA gyrase subunit A"/>
    <property type="match status" value="1"/>
</dbReference>
<dbReference type="NCBIfam" id="NF004044">
    <property type="entry name" value="PRK05561.1"/>
    <property type="match status" value="1"/>
</dbReference>